<dbReference type="EMBL" id="RBEE01000005">
    <property type="protein sequence ID" value="RNL55571.1"/>
    <property type="molecule type" value="Genomic_DNA"/>
</dbReference>
<keyword evidence="2" id="KW-1185">Reference proteome</keyword>
<name>A0A3N0C067_9SPHI</name>
<comment type="caution">
    <text evidence="1">The sequence shown here is derived from an EMBL/GenBank/DDBJ whole genome shotgun (WGS) entry which is preliminary data.</text>
</comment>
<organism evidence="1 2">
    <name type="scientific">Pedobacter jejuensis</name>
    <dbReference type="NCBI Taxonomy" id="1268550"/>
    <lineage>
        <taxon>Bacteria</taxon>
        <taxon>Pseudomonadati</taxon>
        <taxon>Bacteroidota</taxon>
        <taxon>Sphingobacteriia</taxon>
        <taxon>Sphingobacteriales</taxon>
        <taxon>Sphingobacteriaceae</taxon>
        <taxon>Pedobacter</taxon>
    </lineage>
</organism>
<protein>
    <recommendedName>
        <fullName evidence="3">RteC protein</fullName>
    </recommendedName>
</protein>
<dbReference type="InterPro" id="IPR018534">
    <property type="entry name" value="Tet_reg_excision_RteC"/>
</dbReference>
<dbReference type="Pfam" id="PF09357">
    <property type="entry name" value="RteC"/>
    <property type="match status" value="1"/>
</dbReference>
<accession>A0A3N0C067</accession>
<evidence type="ECO:0000313" key="1">
    <source>
        <dbReference type="EMBL" id="RNL55571.1"/>
    </source>
</evidence>
<evidence type="ECO:0008006" key="3">
    <source>
        <dbReference type="Google" id="ProtNLM"/>
    </source>
</evidence>
<dbReference type="AlphaFoldDB" id="A0A3N0C067"/>
<proteinExistence type="predicted"/>
<dbReference type="Proteomes" id="UP000274046">
    <property type="component" value="Unassembled WGS sequence"/>
</dbReference>
<sequence>MCLLMLISYAKQELLLMEDELTTIVTVHPEPLDRMKAALVCIRKFLQRQLQFITDHPFKDRQEEASYFKNIKPQFYYHYIFEVALYNLVTGLSCGDDESKRAYYHDELRFAQRTFKEHPFLYQYYRLGGNELDDLYFVRGVAVQSVLIPEVPELDSAFSTSGDYLFAKFKAYEMLQEYIAHELSNVGKANRVTFARPGKGAEPLKWTGDQVNAIELGYGIWLSGQLNKGDASLADIMYWLGQSLDIDLARHTRRFDEIKARKLVSQTRFTDNMRDAIRQHIDNANAFRPNVLRRANRTGSKSDE</sequence>
<evidence type="ECO:0000313" key="2">
    <source>
        <dbReference type="Proteomes" id="UP000274046"/>
    </source>
</evidence>
<gene>
    <name evidence="1" type="ORF">D7004_04485</name>
</gene>
<reference evidence="1 2" key="1">
    <citation type="submission" date="2018-10" db="EMBL/GenBank/DDBJ databases">
        <title>Genome sequencing of Pedobacter jejuensis TNB23.</title>
        <authorList>
            <person name="Cho Y.-J."/>
            <person name="Cho A."/>
            <person name="Kim O.-S."/>
        </authorList>
    </citation>
    <scope>NUCLEOTIDE SEQUENCE [LARGE SCALE GENOMIC DNA]</scope>
    <source>
        <strain evidence="1 2">TNB23</strain>
    </source>
</reference>